<gene>
    <name evidence="2" type="ORF">N44_03596</name>
</gene>
<organism evidence="2 3">
    <name type="scientific">Microcystis aeruginosa NIES-44</name>
    <dbReference type="NCBI Taxonomy" id="449439"/>
    <lineage>
        <taxon>Bacteria</taxon>
        <taxon>Bacillati</taxon>
        <taxon>Cyanobacteriota</taxon>
        <taxon>Cyanophyceae</taxon>
        <taxon>Oscillatoriophycideae</taxon>
        <taxon>Chroococcales</taxon>
        <taxon>Microcystaceae</taxon>
        <taxon>Microcystis</taxon>
    </lineage>
</organism>
<feature type="domain" description="Transposase DDE" evidence="1">
    <location>
        <begin position="16"/>
        <end position="330"/>
    </location>
</feature>
<evidence type="ECO:0000313" key="2">
    <source>
        <dbReference type="EMBL" id="GAL93844.1"/>
    </source>
</evidence>
<reference evidence="3" key="1">
    <citation type="journal article" date="2015" name="Genome">
        <title>Whole Genome Sequence of the Non-Microcystin-Producing Microcystis aeruginosa Strain NIES-44.</title>
        <authorList>
            <person name="Okano K."/>
            <person name="Miyata N."/>
            <person name="Ozaki Y."/>
        </authorList>
    </citation>
    <scope>NUCLEOTIDE SEQUENCE [LARGE SCALE GENOMIC DNA]</scope>
    <source>
        <strain evidence="3">NIES-44</strain>
    </source>
</reference>
<dbReference type="InterPro" id="IPR047960">
    <property type="entry name" value="Transpos_IS1380"/>
</dbReference>
<dbReference type="EMBL" id="BBPA01000049">
    <property type="protein sequence ID" value="GAL93844.1"/>
    <property type="molecule type" value="Genomic_DNA"/>
</dbReference>
<evidence type="ECO:0000259" key="1">
    <source>
        <dbReference type="Pfam" id="PF13701"/>
    </source>
</evidence>
<accession>A0A0A1VW84</accession>
<proteinExistence type="predicted"/>
<protein>
    <submittedName>
        <fullName evidence="2">Mobile element protein</fullName>
    </submittedName>
</protein>
<name>A0A0A1VW84_MICAE</name>
<dbReference type="InterPro" id="IPR025668">
    <property type="entry name" value="Tnp_DDE_dom"/>
</dbReference>
<evidence type="ECO:0000313" key="3">
    <source>
        <dbReference type="Proteomes" id="UP000030321"/>
    </source>
</evidence>
<comment type="caution">
    <text evidence="2">The sequence shown here is derived from an EMBL/GenBank/DDBJ whole genome shotgun (WGS) entry which is preliminary data.</text>
</comment>
<sequence>MIMTEFSSQISLNFFTKKPLEAKFSSLDLSSDAGVLLVRQAEEQLKICEGLADCLEDNREPGKVKHSLHQLISQRVYQIASGYEDSNDSNYLRDDPIFKIACDKVPLPGEELLASQPTMSRWENQVTNREIKGMRRFFVDQFLKSYSQQPEEILLDIDGWDALTHGHQQLSLFHGYYGHYIYFPVLINEAASGYPLVLQLRAGNSPPGKGVAGILRWLFWRLRKAMPGVRIILRGDAGFSLPEILKVCERSEVKYAFGYSSNAVLKQKISYLLDQARLQYHRTGEKARLFDDVYYAAGTWKEPRRVVMKAEWLEKGANPRFIVTNLLTDAQEL</sequence>
<dbReference type="Pfam" id="PF13701">
    <property type="entry name" value="DDE_Tnp_1_4"/>
    <property type="match status" value="1"/>
</dbReference>
<dbReference type="AlphaFoldDB" id="A0A0A1VW84"/>
<dbReference type="Proteomes" id="UP000030321">
    <property type="component" value="Unassembled WGS sequence"/>
</dbReference>
<dbReference type="NCBIfam" id="NF033539">
    <property type="entry name" value="transpos_IS1380"/>
    <property type="match status" value="1"/>
</dbReference>